<keyword evidence="3" id="KW-1185">Reference proteome</keyword>
<dbReference type="Gene3D" id="1.25.10.10">
    <property type="entry name" value="Leucine-rich Repeat Variant"/>
    <property type="match status" value="1"/>
</dbReference>
<dbReference type="OrthoDB" id="449062at2759"/>
<organism evidence="2 3">
    <name type="scientific">Paragonimus skrjabini miyazakii</name>
    <dbReference type="NCBI Taxonomy" id="59628"/>
    <lineage>
        <taxon>Eukaryota</taxon>
        <taxon>Metazoa</taxon>
        <taxon>Spiralia</taxon>
        <taxon>Lophotrochozoa</taxon>
        <taxon>Platyhelminthes</taxon>
        <taxon>Trematoda</taxon>
        <taxon>Digenea</taxon>
        <taxon>Plagiorchiida</taxon>
        <taxon>Troglotremata</taxon>
        <taxon>Troglotrematidae</taxon>
        <taxon>Paragonimus</taxon>
    </lineage>
</organism>
<keyword evidence="1" id="KW-0677">Repeat</keyword>
<reference evidence="2" key="1">
    <citation type="submission" date="2019-07" db="EMBL/GenBank/DDBJ databases">
        <title>Annotation for the trematode Paragonimus miyazaki's.</title>
        <authorList>
            <person name="Choi Y.-J."/>
        </authorList>
    </citation>
    <scope>NUCLEOTIDE SEQUENCE</scope>
    <source>
        <strain evidence="2">Japan</strain>
    </source>
</reference>
<dbReference type="SUPFAM" id="SSF48371">
    <property type="entry name" value="ARM repeat"/>
    <property type="match status" value="1"/>
</dbReference>
<gene>
    <name evidence="2" type="ORF">EG68_06567</name>
</gene>
<evidence type="ECO:0000313" key="3">
    <source>
        <dbReference type="Proteomes" id="UP000822476"/>
    </source>
</evidence>
<accession>A0A8S9YLB0</accession>
<dbReference type="PANTHER" id="PTHR22895">
    <property type="entry name" value="ARMADILLO REPEAT-CONTAINING PROTEIN 6"/>
    <property type="match status" value="1"/>
</dbReference>
<sequence length="517" mass="57127">MSNKQISQRFFDETVRDNIELLELSVDEAIDETFHSFTMEGVDLSNIVKDMVKYIKGHPCELALKRLCYLLECNPVNYAELLNCIQELTKLCDVDLAHRKLLFSLSVLDFLGPAISKCTVANERHCLIQLLTFIEAVASDQPEIFQSSSGEELLKALIQLFSESVNFVEGDNVTIEVTAMLYAVFRVACIQNEPNRRVLAQSDVLSRTLALLSLLNLSSGDVDNASKCLLVRHSCRFLRAMTLDDDMNVVFGLGSENARQIASTNAAMEIFLRLVRASILISNQRCLVDLFLALASVITREEFCTQFRDLGGIELVFNTLEEYIDSPKVTSACLVLLRALCNSDDCKRTAGLWHSNSLDGECKTTGPGLIVDALERYIRNVFVARSAAAVIATLTLRQPDLADLIISAGAAEFLAKALQLHISDSATVRAVCIAIRNCVARSTNLRGAFVGDTSTTDNSAMQCFKPDHRSDPYELETLLNIALQSPDCADEAKAALRDLGLTVRLKELWRGNPVANL</sequence>
<dbReference type="AlphaFoldDB" id="A0A8S9YLB0"/>
<evidence type="ECO:0000313" key="2">
    <source>
        <dbReference type="EMBL" id="KAF7255574.1"/>
    </source>
</evidence>
<evidence type="ECO:0000256" key="1">
    <source>
        <dbReference type="ARBA" id="ARBA00022737"/>
    </source>
</evidence>
<proteinExistence type="predicted"/>
<dbReference type="EMBL" id="JTDE01003852">
    <property type="protein sequence ID" value="KAF7255574.1"/>
    <property type="molecule type" value="Genomic_DNA"/>
</dbReference>
<name>A0A8S9YLB0_9TREM</name>
<protein>
    <submittedName>
        <fullName evidence="2">Armadillo repeat-containing protein 6</fullName>
    </submittedName>
</protein>
<dbReference type="GO" id="GO:0002244">
    <property type="term" value="P:hematopoietic progenitor cell differentiation"/>
    <property type="evidence" value="ECO:0007669"/>
    <property type="project" value="TreeGrafter"/>
</dbReference>
<dbReference type="InterPro" id="IPR016024">
    <property type="entry name" value="ARM-type_fold"/>
</dbReference>
<comment type="caution">
    <text evidence="2">The sequence shown here is derived from an EMBL/GenBank/DDBJ whole genome shotgun (WGS) entry which is preliminary data.</text>
</comment>
<dbReference type="PANTHER" id="PTHR22895:SF0">
    <property type="entry name" value="ARMADILLO REPEAT-CONTAINING PROTEIN 6"/>
    <property type="match status" value="1"/>
</dbReference>
<dbReference type="Proteomes" id="UP000822476">
    <property type="component" value="Unassembled WGS sequence"/>
</dbReference>
<dbReference type="InterPro" id="IPR011989">
    <property type="entry name" value="ARM-like"/>
</dbReference>